<dbReference type="InterPro" id="IPR036259">
    <property type="entry name" value="MFS_trans_sf"/>
</dbReference>
<keyword evidence="5 9" id="KW-0812">Transmembrane</keyword>
<dbReference type="GO" id="GO:0030672">
    <property type="term" value="C:synaptic vesicle membrane"/>
    <property type="evidence" value="ECO:0007669"/>
    <property type="project" value="UniProtKB-SubCell"/>
</dbReference>
<evidence type="ECO:0000256" key="2">
    <source>
        <dbReference type="ARBA" id="ARBA00008335"/>
    </source>
</evidence>
<dbReference type="AlphaFoldDB" id="A0ABD1KND4"/>
<feature type="transmembrane region" description="Helical" evidence="9">
    <location>
        <begin position="250"/>
        <end position="272"/>
    </location>
</feature>
<dbReference type="PANTHER" id="PTHR23511:SF5">
    <property type="entry name" value="MAJOR FACILITATOR-TYPE TRANSPORTER HXNZ-RELATED"/>
    <property type="match status" value="1"/>
</dbReference>
<feature type="compositionally biased region" description="Pro residues" evidence="8">
    <location>
        <begin position="575"/>
        <end position="585"/>
    </location>
</feature>
<feature type="region of interest" description="Disordered" evidence="8">
    <location>
        <begin position="560"/>
        <end position="615"/>
    </location>
</feature>
<dbReference type="Gene3D" id="1.20.1250.20">
    <property type="entry name" value="MFS general substrate transporter like domains"/>
    <property type="match status" value="1"/>
</dbReference>
<protein>
    <recommendedName>
        <fullName evidence="3">Synaptic vesicle 2-related protein</fullName>
    </recommendedName>
</protein>
<evidence type="ECO:0000313" key="12">
    <source>
        <dbReference type="Proteomes" id="UP001591681"/>
    </source>
</evidence>
<dbReference type="CDD" id="cd17441">
    <property type="entry name" value="MFS_SVOP"/>
    <property type="match status" value="1"/>
</dbReference>
<keyword evidence="7 9" id="KW-0472">Membrane</keyword>
<feature type="transmembrane region" description="Helical" evidence="9">
    <location>
        <begin position="417"/>
        <end position="435"/>
    </location>
</feature>
<dbReference type="SUPFAM" id="SSF103473">
    <property type="entry name" value="MFS general substrate transporter"/>
    <property type="match status" value="1"/>
</dbReference>
<evidence type="ECO:0000256" key="3">
    <source>
        <dbReference type="ARBA" id="ARBA00015072"/>
    </source>
</evidence>
<evidence type="ECO:0000256" key="5">
    <source>
        <dbReference type="ARBA" id="ARBA00022692"/>
    </source>
</evidence>
<dbReference type="PROSITE" id="PS50850">
    <property type="entry name" value="MFS"/>
    <property type="match status" value="1"/>
</dbReference>
<dbReference type="InterPro" id="IPR020846">
    <property type="entry name" value="MFS_dom"/>
</dbReference>
<feature type="transmembrane region" description="Helical" evidence="9">
    <location>
        <begin position="161"/>
        <end position="181"/>
    </location>
</feature>
<dbReference type="PANTHER" id="PTHR23511">
    <property type="entry name" value="SYNAPTIC VESICLE GLYCOPROTEIN 2"/>
    <property type="match status" value="1"/>
</dbReference>
<dbReference type="EMBL" id="JBHFQA010000004">
    <property type="protein sequence ID" value="KAL2100506.1"/>
    <property type="molecule type" value="Genomic_DNA"/>
</dbReference>
<dbReference type="InterPro" id="IPR011701">
    <property type="entry name" value="MFS"/>
</dbReference>
<feature type="transmembrane region" description="Helical" evidence="9">
    <location>
        <begin position="193"/>
        <end position="211"/>
    </location>
</feature>
<evidence type="ECO:0000313" key="11">
    <source>
        <dbReference type="EMBL" id="KAL2100506.1"/>
    </source>
</evidence>
<feature type="transmembrane region" description="Helical" evidence="9">
    <location>
        <begin position="359"/>
        <end position="378"/>
    </location>
</feature>
<sequence>MATADWTTPSSVGYRRWRDTDSVLFRPGRGAVSSTTEEQCGDNELYVKGVTEEQCGDNELYVKGVSTEEQCGDNELYVKGVSTVLDQVDLRDGQSHATRTQDSDNTETFTVEDAVEAIGFGLFQWKLSLLTGVAWMADAMEMMILSILAPQLHCEWRLPSWEVAFITSVVFIGMMLSSSLWGNISDKYGRKTGLTVCMLWTLYYGLLSAFAPVYGWILVLRGLVGFGIGGAPQSVTLYSEFLPTKSRATCIILIEIFWALGAVFEVLLAMLVMPTLGWRWLLAFSIAPLVLFAALCFWLPESARYDVLAGNTLKAMTTLKRIAATNGMEMPKGRLITDRQDERGKIKDLLTPEYRRTTILLWFIWFANAFAYYGLILLTTELFQAGDICGVHATKAKVEPSCSLECSYLTLDDYKDLLWTTLAEFPGLFITLWVIDRIGRRKSMVMCFVAFSVCILPLYACIGRIPLTIFIFIARASITGGWQAAYVYTPEVYPTMTRAVGIGTSSGFARVGALLTPFVAQVLLRSSVYLTLSVYCVCSLLAAVATWFLPIETAGRGLEESSRLNNQHQQTAHTPSPPTHTPGPPTASQANYGTRADPSGPQAQPTTSYGNWEGP</sequence>
<evidence type="ECO:0000256" key="8">
    <source>
        <dbReference type="SAM" id="MobiDB-lite"/>
    </source>
</evidence>
<feature type="domain" description="Major facilitator superfamily (MFS) profile" evidence="10">
    <location>
        <begin position="127"/>
        <end position="554"/>
    </location>
</feature>
<keyword evidence="6 9" id="KW-1133">Transmembrane helix</keyword>
<evidence type="ECO:0000256" key="4">
    <source>
        <dbReference type="ARBA" id="ARBA00022448"/>
    </source>
</evidence>
<feature type="compositionally biased region" description="Polar residues" evidence="8">
    <location>
        <begin position="601"/>
        <end position="615"/>
    </location>
</feature>
<organism evidence="11 12">
    <name type="scientific">Coilia grayii</name>
    <name type="common">Gray's grenadier anchovy</name>
    <dbReference type="NCBI Taxonomy" id="363190"/>
    <lineage>
        <taxon>Eukaryota</taxon>
        <taxon>Metazoa</taxon>
        <taxon>Chordata</taxon>
        <taxon>Craniata</taxon>
        <taxon>Vertebrata</taxon>
        <taxon>Euteleostomi</taxon>
        <taxon>Actinopterygii</taxon>
        <taxon>Neopterygii</taxon>
        <taxon>Teleostei</taxon>
        <taxon>Clupei</taxon>
        <taxon>Clupeiformes</taxon>
        <taxon>Clupeoidei</taxon>
        <taxon>Engraulidae</taxon>
        <taxon>Coilinae</taxon>
        <taxon>Coilia</taxon>
    </lineage>
</organism>
<feature type="transmembrane region" description="Helical" evidence="9">
    <location>
        <begin position="528"/>
        <end position="549"/>
    </location>
</feature>
<keyword evidence="4" id="KW-0813">Transport</keyword>
<feature type="transmembrane region" description="Helical" evidence="9">
    <location>
        <begin position="278"/>
        <end position="299"/>
    </location>
</feature>
<evidence type="ECO:0000256" key="1">
    <source>
        <dbReference type="ARBA" id="ARBA00004644"/>
    </source>
</evidence>
<dbReference type="Proteomes" id="UP001591681">
    <property type="component" value="Unassembled WGS sequence"/>
</dbReference>
<evidence type="ECO:0000256" key="7">
    <source>
        <dbReference type="ARBA" id="ARBA00023136"/>
    </source>
</evidence>
<proteinExistence type="inferred from homology"/>
<feature type="transmembrane region" description="Helical" evidence="9">
    <location>
        <begin position="127"/>
        <end position="149"/>
    </location>
</feature>
<dbReference type="InterPro" id="IPR005828">
    <property type="entry name" value="MFS_sugar_transport-like"/>
</dbReference>
<gene>
    <name evidence="11" type="ORF">ACEWY4_004900</name>
</gene>
<evidence type="ECO:0000259" key="10">
    <source>
        <dbReference type="PROSITE" id="PS50850"/>
    </source>
</evidence>
<comment type="caution">
    <text evidence="11">The sequence shown here is derived from an EMBL/GenBank/DDBJ whole genome shotgun (WGS) entry which is preliminary data.</text>
</comment>
<comment type="subcellular location">
    <subcellularLocation>
        <location evidence="1">Cytoplasmic vesicle</location>
        <location evidence="1">Secretory vesicle</location>
        <location evidence="1">Synaptic vesicle membrane</location>
        <topology evidence="1">Multi-pass membrane protein</topology>
    </subcellularLocation>
</comment>
<feature type="transmembrane region" description="Helical" evidence="9">
    <location>
        <begin position="217"/>
        <end position="238"/>
    </location>
</feature>
<name>A0ABD1KND4_9TELE</name>
<accession>A0ABD1KND4</accession>
<evidence type="ECO:0000256" key="9">
    <source>
        <dbReference type="SAM" id="Phobius"/>
    </source>
</evidence>
<keyword evidence="12" id="KW-1185">Reference proteome</keyword>
<evidence type="ECO:0000256" key="6">
    <source>
        <dbReference type="ARBA" id="ARBA00022989"/>
    </source>
</evidence>
<dbReference type="InterPro" id="IPR047969">
    <property type="entry name" value="SVOP-like_MFS_dom"/>
</dbReference>
<feature type="transmembrane region" description="Helical" evidence="9">
    <location>
        <begin position="447"/>
        <end position="473"/>
    </location>
</feature>
<dbReference type="Pfam" id="PF07690">
    <property type="entry name" value="MFS_1"/>
    <property type="match status" value="1"/>
</dbReference>
<reference evidence="11 12" key="1">
    <citation type="submission" date="2024-09" db="EMBL/GenBank/DDBJ databases">
        <title>A chromosome-level genome assembly of Gray's grenadier anchovy, Coilia grayii.</title>
        <authorList>
            <person name="Fu Z."/>
        </authorList>
    </citation>
    <scope>NUCLEOTIDE SEQUENCE [LARGE SCALE GENOMIC DNA]</scope>
    <source>
        <strain evidence="11">G4</strain>
        <tissue evidence="11">Muscle</tissue>
    </source>
</reference>
<dbReference type="Pfam" id="PF00083">
    <property type="entry name" value="Sugar_tr"/>
    <property type="match status" value="1"/>
</dbReference>
<comment type="similarity">
    <text evidence="2">Belongs to the major facilitator superfamily.</text>
</comment>